<proteinExistence type="predicted"/>
<feature type="compositionally biased region" description="Basic and acidic residues" evidence="1">
    <location>
        <begin position="260"/>
        <end position="271"/>
    </location>
</feature>
<gene>
    <name evidence="2" type="ORF">EK21DRAFT_112892</name>
</gene>
<evidence type="ECO:0000313" key="2">
    <source>
        <dbReference type="EMBL" id="KAF2029520.1"/>
    </source>
</evidence>
<sequence length="351" mass="38475">MSQERPPQDVQCYQRSAATHTPQPQAHSPNMFPPDAFGFSAGTNHGSAIPTELPFFFPIYTQGIPGQYPSPGSAAFRGFDLPILQPHAAMSSPHPSQHRQGHVSPSSHASPTFPPYPIPGHKRSRLPSNDVGRKVPRKAVASSPPPEDPPRSSRTKAKLARSRVPKRKTQDRNDSPIAVPAQSAVNGGAASIATPTPTGFRKLPSGGHGLRPPSGRSRPVVLDDDIEGRNENESDSPKAATESDEDISMHTPSTTNSPVRQDRPRPQHDYPIPKELEGIHRALGEDNWNEYLILQEEKWMGKVTEAQFDAKTRSIFAVFDERIGKSLEKKMKNMVVKPVMERHAGDQSGLF</sequence>
<name>A0A9P4LLS9_9PLEO</name>
<reference evidence="2" key="1">
    <citation type="journal article" date="2020" name="Stud. Mycol.">
        <title>101 Dothideomycetes genomes: a test case for predicting lifestyles and emergence of pathogens.</title>
        <authorList>
            <person name="Haridas S."/>
            <person name="Albert R."/>
            <person name="Binder M."/>
            <person name="Bloem J."/>
            <person name="Labutti K."/>
            <person name="Salamov A."/>
            <person name="Andreopoulos B."/>
            <person name="Baker S."/>
            <person name="Barry K."/>
            <person name="Bills G."/>
            <person name="Bluhm B."/>
            <person name="Cannon C."/>
            <person name="Castanera R."/>
            <person name="Culley D."/>
            <person name="Daum C."/>
            <person name="Ezra D."/>
            <person name="Gonzalez J."/>
            <person name="Henrissat B."/>
            <person name="Kuo A."/>
            <person name="Liang C."/>
            <person name="Lipzen A."/>
            <person name="Lutzoni F."/>
            <person name="Magnuson J."/>
            <person name="Mondo S."/>
            <person name="Nolan M."/>
            <person name="Ohm R."/>
            <person name="Pangilinan J."/>
            <person name="Park H.-J."/>
            <person name="Ramirez L."/>
            <person name="Alfaro M."/>
            <person name="Sun H."/>
            <person name="Tritt A."/>
            <person name="Yoshinaga Y."/>
            <person name="Zwiers L.-H."/>
            <person name="Turgeon B."/>
            <person name="Goodwin S."/>
            <person name="Spatafora J."/>
            <person name="Crous P."/>
            <person name="Grigoriev I."/>
        </authorList>
    </citation>
    <scope>NUCLEOTIDE SEQUENCE</scope>
    <source>
        <strain evidence="2">CBS 110217</strain>
    </source>
</reference>
<keyword evidence="3" id="KW-1185">Reference proteome</keyword>
<dbReference type="Proteomes" id="UP000799777">
    <property type="component" value="Unassembled WGS sequence"/>
</dbReference>
<accession>A0A9P4LLS9</accession>
<feature type="compositionally biased region" description="Polar residues" evidence="1">
    <location>
        <begin position="250"/>
        <end position="259"/>
    </location>
</feature>
<feature type="region of interest" description="Disordered" evidence="1">
    <location>
        <begin position="86"/>
        <end position="271"/>
    </location>
</feature>
<comment type="caution">
    <text evidence="2">The sequence shown here is derived from an EMBL/GenBank/DDBJ whole genome shotgun (WGS) entry which is preliminary data.</text>
</comment>
<feature type="compositionally biased region" description="Basic and acidic residues" evidence="1">
    <location>
        <begin position="227"/>
        <end position="236"/>
    </location>
</feature>
<evidence type="ECO:0000256" key="1">
    <source>
        <dbReference type="SAM" id="MobiDB-lite"/>
    </source>
</evidence>
<dbReference type="EMBL" id="ML978200">
    <property type="protein sequence ID" value="KAF2029520.1"/>
    <property type="molecule type" value="Genomic_DNA"/>
</dbReference>
<feature type="region of interest" description="Disordered" evidence="1">
    <location>
        <begin position="1"/>
        <end position="39"/>
    </location>
</feature>
<feature type="compositionally biased region" description="Basic residues" evidence="1">
    <location>
        <begin position="153"/>
        <end position="167"/>
    </location>
</feature>
<dbReference type="OrthoDB" id="3800185at2759"/>
<feature type="compositionally biased region" description="Polar residues" evidence="1">
    <location>
        <begin position="1"/>
        <end position="28"/>
    </location>
</feature>
<organism evidence="2 3">
    <name type="scientific">Setomelanomma holmii</name>
    <dbReference type="NCBI Taxonomy" id="210430"/>
    <lineage>
        <taxon>Eukaryota</taxon>
        <taxon>Fungi</taxon>
        <taxon>Dikarya</taxon>
        <taxon>Ascomycota</taxon>
        <taxon>Pezizomycotina</taxon>
        <taxon>Dothideomycetes</taxon>
        <taxon>Pleosporomycetidae</taxon>
        <taxon>Pleosporales</taxon>
        <taxon>Pleosporineae</taxon>
        <taxon>Phaeosphaeriaceae</taxon>
        <taxon>Setomelanomma</taxon>
    </lineage>
</organism>
<protein>
    <submittedName>
        <fullName evidence="2">Uncharacterized protein</fullName>
    </submittedName>
</protein>
<evidence type="ECO:0000313" key="3">
    <source>
        <dbReference type="Proteomes" id="UP000799777"/>
    </source>
</evidence>
<dbReference type="AlphaFoldDB" id="A0A9P4LLS9"/>